<keyword evidence="15 19" id="KW-1133">Transmembrane helix</keyword>
<dbReference type="SMART" id="SM00387">
    <property type="entry name" value="HATPase_c"/>
    <property type="match status" value="1"/>
</dbReference>
<evidence type="ECO:0000256" key="3">
    <source>
        <dbReference type="ARBA" id="ARBA00012438"/>
    </source>
</evidence>
<dbReference type="OrthoDB" id="9810730at2"/>
<keyword evidence="16" id="KW-0902">Two-component regulatory system</keyword>
<evidence type="ECO:0000256" key="14">
    <source>
        <dbReference type="ARBA" id="ARBA00022912"/>
    </source>
</evidence>
<comment type="caution">
    <text evidence="22">The sequence shown here is derived from an EMBL/GenBank/DDBJ whole genome shotgun (WGS) entry which is preliminary data.</text>
</comment>
<dbReference type="PROSITE" id="PS50109">
    <property type="entry name" value="HIS_KIN"/>
    <property type="match status" value="1"/>
</dbReference>
<dbReference type="RefSeq" id="WP_120029217.1">
    <property type="nucleotide sequence ID" value="NZ_QVMU01000001.1"/>
</dbReference>
<dbReference type="PROSITE" id="PS50110">
    <property type="entry name" value="RESPONSE_REGULATORY"/>
    <property type="match status" value="1"/>
</dbReference>
<dbReference type="SUPFAM" id="SSF55874">
    <property type="entry name" value="ATPase domain of HSP90 chaperone/DNA topoisomerase II/histidine kinase"/>
    <property type="match status" value="1"/>
</dbReference>
<dbReference type="PRINTS" id="PR00344">
    <property type="entry name" value="BCTRLSENSOR"/>
</dbReference>
<evidence type="ECO:0000256" key="11">
    <source>
        <dbReference type="ARBA" id="ARBA00022777"/>
    </source>
</evidence>
<keyword evidence="9 19" id="KW-0812">Transmembrane</keyword>
<dbReference type="Gene3D" id="3.30.565.10">
    <property type="entry name" value="Histidine kinase-like ATPase, C-terminal domain"/>
    <property type="match status" value="1"/>
</dbReference>
<dbReference type="InterPro" id="IPR005467">
    <property type="entry name" value="His_kinase_dom"/>
</dbReference>
<evidence type="ECO:0000256" key="6">
    <source>
        <dbReference type="ARBA" id="ARBA00022519"/>
    </source>
</evidence>
<gene>
    <name evidence="22" type="ORF">DZ860_01905</name>
</gene>
<evidence type="ECO:0000259" key="20">
    <source>
        <dbReference type="PROSITE" id="PS50109"/>
    </source>
</evidence>
<keyword evidence="5" id="KW-1003">Cell membrane</keyword>
<dbReference type="InterPro" id="IPR053413">
    <property type="entry name" value="AI-2_sensor_kinase/phosphatase"/>
</dbReference>
<keyword evidence="12" id="KW-0378">Hydrolase</keyword>
<comment type="subcellular location">
    <subcellularLocation>
        <location evidence="2">Cell inner membrane</location>
        <topology evidence="2">Multi-pass membrane protein</topology>
    </subcellularLocation>
</comment>
<evidence type="ECO:0000256" key="4">
    <source>
        <dbReference type="ARBA" id="ARBA00019468"/>
    </source>
</evidence>
<dbReference type="GO" id="GO:0004721">
    <property type="term" value="F:phosphoprotein phosphatase activity"/>
    <property type="evidence" value="ECO:0007669"/>
    <property type="project" value="UniProtKB-KW"/>
</dbReference>
<dbReference type="GO" id="GO:0005524">
    <property type="term" value="F:ATP binding"/>
    <property type="evidence" value="ECO:0007669"/>
    <property type="project" value="UniProtKB-KW"/>
</dbReference>
<dbReference type="InterPro" id="IPR035965">
    <property type="entry name" value="PAS-like_dom_sf"/>
</dbReference>
<name>A0A3A6QRD6_9VIBR</name>
<dbReference type="SUPFAM" id="SSF47384">
    <property type="entry name" value="Homodimeric domain of signal transducing histidine kinase"/>
    <property type="match status" value="1"/>
</dbReference>
<dbReference type="GO" id="GO:0005886">
    <property type="term" value="C:plasma membrane"/>
    <property type="evidence" value="ECO:0007669"/>
    <property type="project" value="UniProtKB-SubCell"/>
</dbReference>
<sequence>MLFFKRQSGKDRLATLLTHSLFMTIAVLTVVVLLQNYQVNREVVSQEVERSKRQTSTLVQKIFDYRLKSIEIRQDSFSRNVTLIQALSIGNDAEIGRYFNGFDKSDPDVAPDFRFITSENRVIWSDENNSFYGLSSTQLTQISQEMGTSSQWYLSQAYTSMGMRYLLLRKSPMINIESGEVTAYIHGGIVLNNNFALVSALLDGSNADDIVLTVGSAIIAESDNQAADAHFEWLELYSNILNDSDYMVSRTDLTLDGLATYLTVYTVQDNEHIATLMRGHYLWVAAVVILVIFVALYNRYWLGKRISKELSELMNYTEQSINTKQVALYSGSSISEFNKIGASFQNSFKRLHEQERQFVDLFNYSLSPIILWDSDGFLLRMNPAAERSFRIDDYDEGQYQNLIDRLIPQIKMCAQGATLTGLNIEIGSNVYRWNLSPIIIDSKTTRVIAQAQDITSFIEAERQSQSAREEAEASAQVRADFLAKMSHELRTPLNGILGVTQLLKGSLTNPKDLSQIDVLCNSGEHLLAVLNDILDFSKIEQSKFNIDFSEFNLRELINAIEKVYRPLCEDKQVAFTVTTNVSDNIIVNSDQVRLNQVLFNLLSNAVKFTRQGAISLAVTLSRSANLHWLNIVVEDTGIGIEEHRLAHIFEPFVQAEETITREFGGSGLGLAIVNSLVELLDGDILVHSEFGKGSCFNITIPIEAYEALNQPLNRVLPRDPKTLFDRELNVLLVEDNHTNAFIAQAFCEKYGMKVNWVKDGYQAIEFLKNDSAIDLILMDNQLPNLGGIETTRIIRRDLQFKLPILACTADGMADTKEAFLEAGANSVLVKPIGESALNNALLDLKPLLSQPIV</sequence>
<dbReference type="Gene3D" id="3.30.450.220">
    <property type="entry name" value="LuxQ periplasmic domain, N-terminal subdomain"/>
    <property type="match status" value="1"/>
</dbReference>
<reference evidence="22 23" key="1">
    <citation type="submission" date="2018-08" db="EMBL/GenBank/DDBJ databases">
        <title>Vibrio isolated from the Eastern China Marginal Seas.</title>
        <authorList>
            <person name="Li Y."/>
        </authorList>
    </citation>
    <scope>NUCLEOTIDE SEQUENCE [LARGE SCALE GENOMIC DNA]</scope>
    <source>
        <strain evidence="22 23">BEI233</strain>
    </source>
</reference>
<evidence type="ECO:0000313" key="23">
    <source>
        <dbReference type="Proteomes" id="UP000273252"/>
    </source>
</evidence>
<evidence type="ECO:0000256" key="12">
    <source>
        <dbReference type="ARBA" id="ARBA00022801"/>
    </source>
</evidence>
<keyword evidence="7 18" id="KW-0597">Phosphoprotein</keyword>
<dbReference type="InterPro" id="IPR011006">
    <property type="entry name" value="CheY-like_superfamily"/>
</dbReference>
<dbReference type="EMBL" id="QVMU01000001">
    <property type="protein sequence ID" value="RJX75460.1"/>
    <property type="molecule type" value="Genomic_DNA"/>
</dbReference>
<dbReference type="Pfam" id="PF00072">
    <property type="entry name" value="Response_reg"/>
    <property type="match status" value="1"/>
</dbReference>
<evidence type="ECO:0000256" key="13">
    <source>
        <dbReference type="ARBA" id="ARBA00022840"/>
    </source>
</evidence>
<evidence type="ECO:0000256" key="10">
    <source>
        <dbReference type="ARBA" id="ARBA00022741"/>
    </source>
</evidence>
<feature type="modified residue" description="4-aspartylphosphate" evidence="18">
    <location>
        <position position="779"/>
    </location>
</feature>
<dbReference type="CDD" id="cd17546">
    <property type="entry name" value="REC_hyHK_CKI1_RcsC-like"/>
    <property type="match status" value="1"/>
</dbReference>
<evidence type="ECO:0000256" key="8">
    <source>
        <dbReference type="ARBA" id="ARBA00022679"/>
    </source>
</evidence>
<dbReference type="Gene3D" id="3.30.450.20">
    <property type="entry name" value="PAS domain"/>
    <property type="match status" value="1"/>
</dbReference>
<keyword evidence="14" id="KW-0904">Protein phosphatase</keyword>
<comment type="catalytic activity">
    <reaction evidence="1">
        <text>ATP + protein L-histidine = ADP + protein N-phospho-L-histidine.</text>
        <dbReference type="EC" id="2.7.13.3"/>
    </reaction>
</comment>
<evidence type="ECO:0000313" key="22">
    <source>
        <dbReference type="EMBL" id="RJX75460.1"/>
    </source>
</evidence>
<dbReference type="InterPro" id="IPR036890">
    <property type="entry name" value="HATPase_C_sf"/>
</dbReference>
<dbReference type="GO" id="GO:0000155">
    <property type="term" value="F:phosphorelay sensor kinase activity"/>
    <property type="evidence" value="ECO:0007669"/>
    <property type="project" value="InterPro"/>
</dbReference>
<evidence type="ECO:0000256" key="7">
    <source>
        <dbReference type="ARBA" id="ARBA00022553"/>
    </source>
</evidence>
<evidence type="ECO:0000256" key="19">
    <source>
        <dbReference type="SAM" id="Phobius"/>
    </source>
</evidence>
<accession>A0A3A6QRD6</accession>
<evidence type="ECO:0000256" key="18">
    <source>
        <dbReference type="PROSITE-ProRule" id="PRU00169"/>
    </source>
</evidence>
<keyword evidence="11" id="KW-0418">Kinase</keyword>
<dbReference type="Gene3D" id="3.40.50.2300">
    <property type="match status" value="1"/>
</dbReference>
<evidence type="ECO:0000259" key="21">
    <source>
        <dbReference type="PROSITE" id="PS50110"/>
    </source>
</evidence>
<keyword evidence="8" id="KW-0808">Transferase</keyword>
<keyword evidence="17 19" id="KW-0472">Membrane</keyword>
<feature type="transmembrane region" description="Helical" evidence="19">
    <location>
        <begin position="280"/>
        <end position="298"/>
    </location>
</feature>
<evidence type="ECO:0000256" key="16">
    <source>
        <dbReference type="ARBA" id="ARBA00023012"/>
    </source>
</evidence>
<dbReference type="InterPro" id="IPR003661">
    <property type="entry name" value="HisK_dim/P_dom"/>
</dbReference>
<evidence type="ECO:0000256" key="2">
    <source>
        <dbReference type="ARBA" id="ARBA00004429"/>
    </source>
</evidence>
<organism evidence="22 23">
    <name type="scientific">Vibrio sinensis</name>
    <dbReference type="NCBI Taxonomy" id="2302434"/>
    <lineage>
        <taxon>Bacteria</taxon>
        <taxon>Pseudomonadati</taxon>
        <taxon>Pseudomonadota</taxon>
        <taxon>Gammaproteobacteria</taxon>
        <taxon>Vibrionales</taxon>
        <taxon>Vibrionaceae</taxon>
        <taxon>Vibrio</taxon>
    </lineage>
</organism>
<keyword evidence="13" id="KW-0067">ATP-binding</keyword>
<dbReference type="Pfam" id="PF00512">
    <property type="entry name" value="HisKA"/>
    <property type="match status" value="1"/>
</dbReference>
<dbReference type="AlphaFoldDB" id="A0A3A6QRD6"/>
<feature type="domain" description="Response regulatory" evidence="21">
    <location>
        <begin position="729"/>
        <end position="845"/>
    </location>
</feature>
<dbReference type="SUPFAM" id="SSF103190">
    <property type="entry name" value="Sensory domain-like"/>
    <property type="match status" value="1"/>
</dbReference>
<dbReference type="CDD" id="cd00082">
    <property type="entry name" value="HisKA"/>
    <property type="match status" value="1"/>
</dbReference>
<keyword evidence="6" id="KW-0997">Cell inner membrane</keyword>
<dbReference type="CDD" id="cd16922">
    <property type="entry name" value="HATPase_EvgS-ArcB-TorS-like"/>
    <property type="match status" value="1"/>
</dbReference>
<dbReference type="InterPro" id="IPR036097">
    <property type="entry name" value="HisK_dim/P_sf"/>
</dbReference>
<protein>
    <recommendedName>
        <fullName evidence="4">Autoinducer 2 sensor kinase/phosphatase LuxQ</fullName>
        <ecNumber evidence="3">2.7.13.3</ecNumber>
    </recommendedName>
</protein>
<evidence type="ECO:0000256" key="15">
    <source>
        <dbReference type="ARBA" id="ARBA00022989"/>
    </source>
</evidence>
<evidence type="ECO:0000256" key="5">
    <source>
        <dbReference type="ARBA" id="ARBA00022475"/>
    </source>
</evidence>
<dbReference type="Pfam" id="PF09308">
    <property type="entry name" value="LuxQ-periplasm"/>
    <property type="match status" value="1"/>
</dbReference>
<dbReference type="InterPro" id="IPR004358">
    <property type="entry name" value="Sig_transdc_His_kin-like_C"/>
</dbReference>
<dbReference type="NCBIfam" id="NF041947">
    <property type="entry name" value="LuxQ_Vibrio"/>
    <property type="match status" value="1"/>
</dbReference>
<dbReference type="EC" id="2.7.13.3" evidence="3"/>
<dbReference type="InterPro" id="IPR001789">
    <property type="entry name" value="Sig_transdc_resp-reg_receiver"/>
</dbReference>
<dbReference type="InterPro" id="IPR003594">
    <property type="entry name" value="HATPase_dom"/>
</dbReference>
<keyword evidence="23" id="KW-1185">Reference proteome</keyword>
<dbReference type="SMART" id="SM00448">
    <property type="entry name" value="REC"/>
    <property type="match status" value="1"/>
</dbReference>
<dbReference type="PANTHER" id="PTHR43047">
    <property type="entry name" value="TWO-COMPONENT HISTIDINE PROTEIN KINASE"/>
    <property type="match status" value="1"/>
</dbReference>
<evidence type="ECO:0000256" key="9">
    <source>
        <dbReference type="ARBA" id="ARBA00022692"/>
    </source>
</evidence>
<dbReference type="Gene3D" id="1.10.287.130">
    <property type="match status" value="1"/>
</dbReference>
<dbReference type="FunFam" id="3.30.565.10:FF:000010">
    <property type="entry name" value="Sensor histidine kinase RcsC"/>
    <property type="match status" value="1"/>
</dbReference>
<evidence type="ECO:0000256" key="1">
    <source>
        <dbReference type="ARBA" id="ARBA00000085"/>
    </source>
</evidence>
<dbReference type="InterPro" id="IPR015387">
    <property type="entry name" value="LuxQ-periplasm_dom"/>
</dbReference>
<evidence type="ECO:0000256" key="17">
    <source>
        <dbReference type="ARBA" id="ARBA00023136"/>
    </source>
</evidence>
<dbReference type="Gene3D" id="2.20.20.100">
    <property type="entry name" value="LuxQ periplasmic domain, C-terminal subdomain"/>
    <property type="match status" value="1"/>
</dbReference>
<dbReference type="InterPro" id="IPR043056">
    <property type="entry name" value="LuxQ-periplasm_N"/>
</dbReference>
<dbReference type="SMART" id="SM00388">
    <property type="entry name" value="HisKA"/>
    <property type="match status" value="1"/>
</dbReference>
<dbReference type="Pfam" id="PF02518">
    <property type="entry name" value="HATPase_c"/>
    <property type="match status" value="1"/>
</dbReference>
<dbReference type="SUPFAM" id="SSF55785">
    <property type="entry name" value="PYP-like sensor domain (PAS domain)"/>
    <property type="match status" value="1"/>
</dbReference>
<proteinExistence type="predicted"/>
<dbReference type="Proteomes" id="UP000273252">
    <property type="component" value="Unassembled WGS sequence"/>
</dbReference>
<dbReference type="PANTHER" id="PTHR43047:SF78">
    <property type="entry name" value="SENSORY_REGULATORY PROTEIN RPFC"/>
    <property type="match status" value="1"/>
</dbReference>
<dbReference type="InterPro" id="IPR029151">
    <property type="entry name" value="Sensor-like_sf"/>
</dbReference>
<feature type="domain" description="Histidine kinase" evidence="20">
    <location>
        <begin position="484"/>
        <end position="704"/>
    </location>
</feature>
<feature type="transmembrane region" description="Helical" evidence="19">
    <location>
        <begin position="12"/>
        <end position="34"/>
    </location>
</feature>
<dbReference type="SUPFAM" id="SSF52172">
    <property type="entry name" value="CheY-like"/>
    <property type="match status" value="1"/>
</dbReference>
<keyword evidence="10" id="KW-0547">Nucleotide-binding</keyword>